<protein>
    <submittedName>
        <fullName evidence="1">Uncharacterized protein</fullName>
    </submittedName>
</protein>
<evidence type="ECO:0000313" key="2">
    <source>
        <dbReference type="Proteomes" id="UP000820669"/>
    </source>
</evidence>
<reference evidence="1 2" key="1">
    <citation type="submission" date="2020-04" db="EMBL/GenBank/DDBJ databases">
        <authorList>
            <person name="Klaysubun C."/>
            <person name="Duangmal K."/>
            <person name="Lipun K."/>
        </authorList>
    </citation>
    <scope>NUCLEOTIDE SEQUENCE [LARGE SCALE GENOMIC DNA]</scope>
    <source>
        <strain evidence="1 2">K10HN5</strain>
    </source>
</reference>
<organism evidence="1 2">
    <name type="scientific">Pseudonocardia acidicola</name>
    <dbReference type="NCBI Taxonomy" id="2724939"/>
    <lineage>
        <taxon>Bacteria</taxon>
        <taxon>Bacillati</taxon>
        <taxon>Actinomycetota</taxon>
        <taxon>Actinomycetes</taxon>
        <taxon>Pseudonocardiales</taxon>
        <taxon>Pseudonocardiaceae</taxon>
        <taxon>Pseudonocardia</taxon>
    </lineage>
</organism>
<gene>
    <name evidence="1" type="ORF">HF526_15580</name>
</gene>
<accession>A0ABX1SCZ0</accession>
<proteinExistence type="predicted"/>
<sequence length="55" mass="6327">MTDVALWPTRREVWSVEAGVEKLDLFLAECLPGRLRLREPLPFGAVDPWSHRPRG</sequence>
<comment type="caution">
    <text evidence="1">The sequence shown here is derived from an EMBL/GenBank/DDBJ whole genome shotgun (WGS) entry which is preliminary data.</text>
</comment>
<evidence type="ECO:0000313" key="1">
    <source>
        <dbReference type="EMBL" id="NMH98717.1"/>
    </source>
</evidence>
<dbReference type="EMBL" id="JAAXLA010000026">
    <property type="protein sequence ID" value="NMH98717.1"/>
    <property type="molecule type" value="Genomic_DNA"/>
</dbReference>
<dbReference type="Proteomes" id="UP000820669">
    <property type="component" value="Unassembled WGS sequence"/>
</dbReference>
<keyword evidence="2" id="KW-1185">Reference proteome</keyword>
<dbReference type="RefSeq" id="WP_169382163.1">
    <property type="nucleotide sequence ID" value="NZ_JAAXLA010000026.1"/>
</dbReference>
<name>A0ABX1SCZ0_9PSEU</name>